<reference evidence="1" key="1">
    <citation type="submission" date="2019-01" db="EMBL/GenBank/DDBJ databases">
        <title>Draft genome sequences of three monokaryotic isolates of the white-rot basidiomycete fungus Dichomitus squalens.</title>
        <authorList>
            <consortium name="DOE Joint Genome Institute"/>
            <person name="Lopez S.C."/>
            <person name="Andreopoulos B."/>
            <person name="Pangilinan J."/>
            <person name="Lipzen A."/>
            <person name="Riley R."/>
            <person name="Ahrendt S."/>
            <person name="Ng V."/>
            <person name="Barry K."/>
            <person name="Daum C."/>
            <person name="Grigoriev I.V."/>
            <person name="Hilden K.S."/>
            <person name="Makela M.R."/>
            <person name="de Vries R.P."/>
        </authorList>
    </citation>
    <scope>NUCLEOTIDE SEQUENCE [LARGE SCALE GENOMIC DNA]</scope>
    <source>
        <strain evidence="1">OM18370.1</strain>
    </source>
</reference>
<dbReference type="Proteomes" id="UP000292957">
    <property type="component" value="Unassembled WGS sequence"/>
</dbReference>
<evidence type="ECO:0000313" key="1">
    <source>
        <dbReference type="EMBL" id="TBU30355.1"/>
    </source>
</evidence>
<evidence type="ECO:0008006" key="2">
    <source>
        <dbReference type="Google" id="ProtNLM"/>
    </source>
</evidence>
<accession>A0A4Q9MRY6</accession>
<protein>
    <recommendedName>
        <fullName evidence="2">MYND-type domain-containing protein</fullName>
    </recommendedName>
</protein>
<name>A0A4Q9MRY6_9APHY</name>
<organism evidence="1">
    <name type="scientific">Dichomitus squalens</name>
    <dbReference type="NCBI Taxonomy" id="114155"/>
    <lineage>
        <taxon>Eukaryota</taxon>
        <taxon>Fungi</taxon>
        <taxon>Dikarya</taxon>
        <taxon>Basidiomycota</taxon>
        <taxon>Agaricomycotina</taxon>
        <taxon>Agaricomycetes</taxon>
        <taxon>Polyporales</taxon>
        <taxon>Polyporaceae</taxon>
        <taxon>Dichomitus</taxon>
    </lineage>
</organism>
<dbReference type="EMBL" id="ML143406">
    <property type="protein sequence ID" value="TBU30355.1"/>
    <property type="molecule type" value="Genomic_DNA"/>
</dbReference>
<dbReference type="AlphaFoldDB" id="A0A4Q9MRY6"/>
<sequence length="398" mass="43021">MPSSVNGEHTAAEAVLTGTFVLQFLSVLELDEKTPAIVLLYRSYTPSDGIEHKRWGHSQHAKDPDMGDRISRISATPDYQPDKQRFEQKFKLSVLLPVGPLGFGALGRLNNDTGCAVCGEQRSSRCSQCQSVAYYGAGTYPCCIGVLRCRLPAEQPVPDQPDWPAHKATRHSLQGGRWVTVDFRTALPGLEGEVTEWVRRLGVDRGQGLLRTRTETSAVPPNVHSEKVFVVKLQVGMEAAAATILVYDRQHSFEDVLFLGEDDPETYAALVAEVRGRRGRGDASLGTADWRLSAEHLFGPPAGDAEVVTSFVITVAPTTTGLCASIGTRRGICAALESALGWSAICRTYTDAVVEPPCDQSVSSPFGLCATAADPLFVLARYLAPLGYLQVEASKGED</sequence>
<proteinExistence type="predicted"/>
<dbReference type="OrthoDB" id="341421at2759"/>
<gene>
    <name evidence="1" type="ORF">BD311DRAFT_805475</name>
</gene>